<protein>
    <recommendedName>
        <fullName evidence="1">[RNA-polymerase]-subunit kinase</fullName>
        <ecNumber evidence="1">2.7.11.23</ecNumber>
    </recommendedName>
</protein>
<evidence type="ECO:0000259" key="7">
    <source>
        <dbReference type="PROSITE" id="PS50011"/>
    </source>
</evidence>
<dbReference type="Gene3D" id="1.10.510.10">
    <property type="entry name" value="Transferase(Phosphotransferase) domain 1"/>
    <property type="match status" value="1"/>
</dbReference>
<dbReference type="InterPro" id="IPR011009">
    <property type="entry name" value="Kinase-like_dom_sf"/>
</dbReference>
<evidence type="ECO:0000256" key="4">
    <source>
        <dbReference type="ARBA" id="ARBA00022840"/>
    </source>
</evidence>
<evidence type="ECO:0000313" key="8">
    <source>
        <dbReference type="EMBL" id="JAD49992.1"/>
    </source>
</evidence>
<evidence type="ECO:0000256" key="6">
    <source>
        <dbReference type="SAM" id="MobiDB-lite"/>
    </source>
</evidence>
<proteinExistence type="predicted"/>
<reference evidence="8" key="2">
    <citation type="journal article" date="2015" name="Data Brief">
        <title>Shoot transcriptome of the giant reed, Arundo donax.</title>
        <authorList>
            <person name="Barrero R.A."/>
            <person name="Guerrero F.D."/>
            <person name="Moolhuijzen P."/>
            <person name="Goolsby J.A."/>
            <person name="Tidwell J."/>
            <person name="Bellgard S.E."/>
            <person name="Bellgard M.I."/>
        </authorList>
    </citation>
    <scope>NUCLEOTIDE SEQUENCE</scope>
    <source>
        <tissue evidence="8">Shoot tissue taken approximately 20 cm above the soil surface</tissue>
    </source>
</reference>
<feature type="domain" description="Protein kinase" evidence="7">
    <location>
        <begin position="1"/>
        <end position="68"/>
    </location>
</feature>
<dbReference type="PANTHER" id="PTHR24056:SF397">
    <property type="entry name" value="OS11G0242500 PROTEIN"/>
    <property type="match status" value="1"/>
</dbReference>
<dbReference type="EC" id="2.7.11.23" evidence="1"/>
<evidence type="ECO:0000256" key="5">
    <source>
        <dbReference type="ARBA" id="ARBA00049280"/>
    </source>
</evidence>
<keyword evidence="4" id="KW-0067">ATP-binding</keyword>
<dbReference type="EMBL" id="GBRH01247903">
    <property type="protein sequence ID" value="JAD49992.1"/>
    <property type="molecule type" value="Transcribed_RNA"/>
</dbReference>
<comment type="catalytic activity">
    <reaction evidence="5">
        <text>[DNA-directed RNA polymerase] + ATP = phospho-[DNA-directed RNA polymerase] + ADP + H(+)</text>
        <dbReference type="Rhea" id="RHEA:10216"/>
        <dbReference type="Rhea" id="RHEA-COMP:11321"/>
        <dbReference type="Rhea" id="RHEA-COMP:11322"/>
        <dbReference type="ChEBI" id="CHEBI:15378"/>
        <dbReference type="ChEBI" id="CHEBI:30616"/>
        <dbReference type="ChEBI" id="CHEBI:43176"/>
        <dbReference type="ChEBI" id="CHEBI:68546"/>
        <dbReference type="ChEBI" id="CHEBI:456216"/>
        <dbReference type="EC" id="2.7.11.23"/>
    </reaction>
</comment>
<reference evidence="8" key="1">
    <citation type="submission" date="2014-09" db="EMBL/GenBank/DDBJ databases">
        <authorList>
            <person name="Magalhaes I.L.F."/>
            <person name="Oliveira U."/>
            <person name="Santos F.R."/>
            <person name="Vidigal T.H.D.A."/>
            <person name="Brescovit A.D."/>
            <person name="Santos A.J."/>
        </authorList>
    </citation>
    <scope>NUCLEOTIDE SEQUENCE</scope>
    <source>
        <tissue evidence="8">Shoot tissue taken approximately 20 cm above the soil surface</tissue>
    </source>
</reference>
<evidence type="ECO:0000256" key="1">
    <source>
        <dbReference type="ARBA" id="ARBA00012409"/>
    </source>
</evidence>
<dbReference type="InterPro" id="IPR000719">
    <property type="entry name" value="Prot_kinase_dom"/>
</dbReference>
<dbReference type="PROSITE" id="PS50011">
    <property type="entry name" value="PROTEIN_KINASE_DOM"/>
    <property type="match status" value="1"/>
</dbReference>
<dbReference type="GO" id="GO:0032968">
    <property type="term" value="P:positive regulation of transcription elongation by RNA polymerase II"/>
    <property type="evidence" value="ECO:0007669"/>
    <property type="project" value="TreeGrafter"/>
</dbReference>
<dbReference type="InterPro" id="IPR050108">
    <property type="entry name" value="CDK"/>
</dbReference>
<dbReference type="GO" id="GO:0005634">
    <property type="term" value="C:nucleus"/>
    <property type="evidence" value="ECO:0007669"/>
    <property type="project" value="TreeGrafter"/>
</dbReference>
<sequence>MPASSPPPLGPRSRSSHRDMKESNLLIDNNSVLRIADFGLITFFDRVVTLWYRATELLLRRHRVRRHR</sequence>
<dbReference type="PANTHER" id="PTHR24056">
    <property type="entry name" value="CELL DIVISION PROTEIN KINASE"/>
    <property type="match status" value="1"/>
</dbReference>
<evidence type="ECO:0000256" key="3">
    <source>
        <dbReference type="ARBA" id="ARBA00022741"/>
    </source>
</evidence>
<organism evidence="8">
    <name type="scientific">Arundo donax</name>
    <name type="common">Giant reed</name>
    <name type="synonym">Donax arundinaceus</name>
    <dbReference type="NCBI Taxonomy" id="35708"/>
    <lineage>
        <taxon>Eukaryota</taxon>
        <taxon>Viridiplantae</taxon>
        <taxon>Streptophyta</taxon>
        <taxon>Embryophyta</taxon>
        <taxon>Tracheophyta</taxon>
        <taxon>Spermatophyta</taxon>
        <taxon>Magnoliopsida</taxon>
        <taxon>Liliopsida</taxon>
        <taxon>Poales</taxon>
        <taxon>Poaceae</taxon>
        <taxon>PACMAD clade</taxon>
        <taxon>Arundinoideae</taxon>
        <taxon>Arundineae</taxon>
        <taxon>Arundo</taxon>
    </lineage>
</organism>
<evidence type="ECO:0000256" key="2">
    <source>
        <dbReference type="ARBA" id="ARBA00022553"/>
    </source>
</evidence>
<keyword evidence="2" id="KW-0597">Phosphoprotein</keyword>
<dbReference type="GO" id="GO:0000307">
    <property type="term" value="C:cyclin-dependent protein kinase holoenzyme complex"/>
    <property type="evidence" value="ECO:0007669"/>
    <property type="project" value="TreeGrafter"/>
</dbReference>
<dbReference type="AlphaFoldDB" id="A0A0A9ASC0"/>
<dbReference type="SUPFAM" id="SSF56112">
    <property type="entry name" value="Protein kinase-like (PK-like)"/>
    <property type="match status" value="1"/>
</dbReference>
<feature type="compositionally biased region" description="Pro residues" evidence="6">
    <location>
        <begin position="1"/>
        <end position="10"/>
    </location>
</feature>
<feature type="region of interest" description="Disordered" evidence="6">
    <location>
        <begin position="1"/>
        <end position="21"/>
    </location>
</feature>
<accession>A0A0A9ASC0</accession>
<dbReference type="Pfam" id="PF00069">
    <property type="entry name" value="Pkinase"/>
    <property type="match status" value="1"/>
</dbReference>
<dbReference type="GO" id="GO:0008353">
    <property type="term" value="F:RNA polymerase II CTD heptapeptide repeat kinase activity"/>
    <property type="evidence" value="ECO:0007669"/>
    <property type="project" value="UniProtKB-EC"/>
</dbReference>
<name>A0A0A9ASC0_ARUDO</name>
<dbReference type="GO" id="GO:0005524">
    <property type="term" value="F:ATP binding"/>
    <property type="evidence" value="ECO:0007669"/>
    <property type="project" value="UniProtKB-KW"/>
</dbReference>
<keyword evidence="3" id="KW-0547">Nucleotide-binding</keyword>